<evidence type="ECO:0000259" key="3">
    <source>
        <dbReference type="Pfam" id="PF13559"/>
    </source>
</evidence>
<dbReference type="AlphaFoldDB" id="A0A7G9SSN0"/>
<evidence type="ECO:0000313" key="4">
    <source>
        <dbReference type="EMBL" id="QNN70855.1"/>
    </source>
</evidence>
<dbReference type="RefSeq" id="WP_187553370.1">
    <property type="nucleotide sequence ID" value="NZ_BMZL01000001.1"/>
</dbReference>
<feature type="compositionally biased region" description="Low complexity" evidence="1">
    <location>
        <begin position="272"/>
        <end position="284"/>
    </location>
</feature>
<feature type="transmembrane region" description="Helical" evidence="2">
    <location>
        <begin position="248"/>
        <end position="266"/>
    </location>
</feature>
<keyword evidence="2" id="KW-1133">Transmembrane helix</keyword>
<feature type="transmembrane region" description="Helical" evidence="2">
    <location>
        <begin position="366"/>
        <end position="392"/>
    </location>
</feature>
<keyword evidence="2" id="KW-0472">Membrane</keyword>
<evidence type="ECO:0000256" key="1">
    <source>
        <dbReference type="SAM" id="MobiDB-lite"/>
    </source>
</evidence>
<evidence type="ECO:0000256" key="2">
    <source>
        <dbReference type="SAM" id="Phobius"/>
    </source>
</evidence>
<feature type="transmembrane region" description="Helical" evidence="2">
    <location>
        <begin position="147"/>
        <end position="175"/>
    </location>
</feature>
<feature type="region of interest" description="Disordered" evidence="1">
    <location>
        <begin position="338"/>
        <end position="360"/>
    </location>
</feature>
<feature type="domain" description="Protein-glutamine gamma-glutamyltransferase-like C-terminal" evidence="3">
    <location>
        <begin position="450"/>
        <end position="518"/>
    </location>
</feature>
<name>A0A7G9SSN0_9GAMM</name>
<dbReference type="EMBL" id="CP060719">
    <property type="protein sequence ID" value="QNN70855.1"/>
    <property type="molecule type" value="Genomic_DNA"/>
</dbReference>
<dbReference type="InterPro" id="IPR025403">
    <property type="entry name" value="TgpA-like_C"/>
</dbReference>
<keyword evidence="2" id="KW-0812">Transmembrane</keyword>
<feature type="region of interest" description="Disordered" evidence="1">
    <location>
        <begin position="272"/>
        <end position="316"/>
    </location>
</feature>
<proteinExistence type="predicted"/>
<feature type="transmembrane region" description="Helical" evidence="2">
    <location>
        <begin position="205"/>
        <end position="227"/>
    </location>
</feature>
<keyword evidence="5" id="KW-1185">Reference proteome</keyword>
<evidence type="ECO:0000313" key="5">
    <source>
        <dbReference type="Proteomes" id="UP000515804"/>
    </source>
</evidence>
<gene>
    <name evidence="4" type="ORF">H9L16_04500</name>
</gene>
<protein>
    <submittedName>
        <fullName evidence="4">DUF4129 domain-containing protein</fullName>
    </submittedName>
</protein>
<dbReference type="KEGG" id="tcn:H9L16_04500"/>
<dbReference type="Pfam" id="PF13559">
    <property type="entry name" value="DUF4129"/>
    <property type="match status" value="1"/>
</dbReference>
<organism evidence="4 5">
    <name type="scientific">Thermomonas carbonis</name>
    <dbReference type="NCBI Taxonomy" id="1463158"/>
    <lineage>
        <taxon>Bacteria</taxon>
        <taxon>Pseudomonadati</taxon>
        <taxon>Pseudomonadota</taxon>
        <taxon>Gammaproteobacteria</taxon>
        <taxon>Lysobacterales</taxon>
        <taxon>Lysobacteraceae</taxon>
        <taxon>Thermomonas</taxon>
    </lineage>
</organism>
<dbReference type="Proteomes" id="UP000515804">
    <property type="component" value="Chromosome"/>
</dbReference>
<accession>A0A7G9SSN0</accession>
<reference evidence="4 5" key="1">
    <citation type="submission" date="2020-08" db="EMBL/GenBank/DDBJ databases">
        <title>Genome sequence of Thermomonas carbonis KCTC 42013T.</title>
        <authorList>
            <person name="Hyun D.-W."/>
            <person name="Bae J.-W."/>
        </authorList>
    </citation>
    <scope>NUCLEOTIDE SEQUENCE [LARGE SCALE GENOMIC DNA]</scope>
    <source>
        <strain evidence="4 5">KCTC 42013</strain>
    </source>
</reference>
<sequence length="528" mass="58234">MRLDQPRVELRPRSPWEAMELGTALVRTHARAIWLPWLLVTLPVFAVVNAIGWFTGLLPWMGLAMWWLKPVFDRIPLFVLSQSLFGEAPGVRATLAAQRTWAWRAMPAYLTWRRLGPTRALYLPVDLLEGGANPGPRRRVIGGSVRGTAFLSTLVCIGFEAALLFGAYALVMVFVPVEFMSESARAMWALLTEEPPPWVHLAGNAVAWLAVSLIEPFYVGAGFGLYLDRRTQIEGWDIEIAFRRMRRRLQALLPLLLVACVLGLSMPKAAQAQQAPTTPADAAPTPTPKHAPKPAAKTDNKKSSATQPPTLPMVFPQVQDPARFDKAVERAYADPLLSPKRTDKHWERRKPAKPGEPRKPGKFPAIFGKIIAAIGEYGLWLLAALLVGLVVVSHRQWWPWLRGIAPPPRSAATPVASEPHLSPDALPDDIAGAARQLWQDGRKRRALALLYRASVAGMVARTGAVLVPGATEAECLRAARGLRDQEDRDAFGRMVRVWQYAAYAERLPDDGDFEGLLAGLGGRFGWAA</sequence>